<comment type="subcellular location">
    <subcellularLocation>
        <location evidence="1">Cell envelope</location>
    </subcellularLocation>
</comment>
<keyword evidence="3" id="KW-0732">Signal</keyword>
<dbReference type="Proteomes" id="UP001597059">
    <property type="component" value="Unassembled WGS sequence"/>
</dbReference>
<name>A0ABW4B2D3_9GAMM</name>
<dbReference type="Gene3D" id="3.40.50.2300">
    <property type="match status" value="2"/>
</dbReference>
<protein>
    <submittedName>
        <fullName evidence="5">Substrate-binding domain-containing protein</fullName>
    </submittedName>
</protein>
<organism evidence="5 6">
    <name type="scientific">Rhodanobacter aciditrophus</name>
    <dbReference type="NCBI Taxonomy" id="1623218"/>
    <lineage>
        <taxon>Bacteria</taxon>
        <taxon>Pseudomonadati</taxon>
        <taxon>Pseudomonadota</taxon>
        <taxon>Gammaproteobacteria</taxon>
        <taxon>Lysobacterales</taxon>
        <taxon>Rhodanobacteraceae</taxon>
        <taxon>Rhodanobacter</taxon>
    </lineage>
</organism>
<dbReference type="Pfam" id="PF13407">
    <property type="entry name" value="Peripla_BP_4"/>
    <property type="match status" value="1"/>
</dbReference>
<dbReference type="PANTHER" id="PTHR46847:SF1">
    <property type="entry name" value="D-ALLOSE-BINDING PERIPLASMIC PROTEIN-RELATED"/>
    <property type="match status" value="1"/>
</dbReference>
<comment type="caution">
    <text evidence="5">The sequence shown here is derived from an EMBL/GenBank/DDBJ whole genome shotgun (WGS) entry which is preliminary data.</text>
</comment>
<evidence type="ECO:0000259" key="4">
    <source>
        <dbReference type="Pfam" id="PF13407"/>
    </source>
</evidence>
<dbReference type="InterPro" id="IPR025997">
    <property type="entry name" value="SBP_2_dom"/>
</dbReference>
<evidence type="ECO:0000313" key="5">
    <source>
        <dbReference type="EMBL" id="MFD1383688.1"/>
    </source>
</evidence>
<dbReference type="RefSeq" id="WP_377367193.1">
    <property type="nucleotide sequence ID" value="NZ_JBHTMN010000011.1"/>
</dbReference>
<evidence type="ECO:0000256" key="2">
    <source>
        <dbReference type="ARBA" id="ARBA00007639"/>
    </source>
</evidence>
<evidence type="ECO:0000313" key="6">
    <source>
        <dbReference type="Proteomes" id="UP001597059"/>
    </source>
</evidence>
<proteinExistence type="inferred from homology"/>
<gene>
    <name evidence="5" type="ORF">ACFQ45_09935</name>
</gene>
<sequence>MHVKQTLKHIIFTAIFIFTGQTIASNGLITIVINDPSNPYWFTEGSIASKTAEDLGYLAHVRAHQGSIENEQSIIEDAVRQNAKAIILDPADTTLSAQSVRYAKQNGIPVFIVNAEINETGLAISQLISDNTQGAKLAAKAWSNAMKYSGEYIELVGAPGDNNAKLRSEAFNSVLKHHDNLNLVARVTGNWSRLESYQAMQRYLIQFPNLKGIISANDEMALGAITALREANRLDDVIVSGFDGSPDAATAIILNDLQFSILQPVADFSKEAVVQADRYIRTRTLDKSEEIQKFSCYLLSIDNIHMYTSAFELSE</sequence>
<reference evidence="6" key="1">
    <citation type="journal article" date="2019" name="Int. J. Syst. Evol. Microbiol.">
        <title>The Global Catalogue of Microorganisms (GCM) 10K type strain sequencing project: providing services to taxonomists for standard genome sequencing and annotation.</title>
        <authorList>
            <consortium name="The Broad Institute Genomics Platform"/>
            <consortium name="The Broad Institute Genome Sequencing Center for Infectious Disease"/>
            <person name="Wu L."/>
            <person name="Ma J."/>
        </authorList>
    </citation>
    <scope>NUCLEOTIDE SEQUENCE [LARGE SCALE GENOMIC DNA]</scope>
    <source>
        <strain evidence="6">JCM 30774</strain>
    </source>
</reference>
<dbReference type="SUPFAM" id="SSF53822">
    <property type="entry name" value="Periplasmic binding protein-like I"/>
    <property type="match status" value="1"/>
</dbReference>
<dbReference type="EMBL" id="JBHTMN010000011">
    <property type="protein sequence ID" value="MFD1383688.1"/>
    <property type="molecule type" value="Genomic_DNA"/>
</dbReference>
<accession>A0ABW4B2D3</accession>
<keyword evidence="6" id="KW-1185">Reference proteome</keyword>
<dbReference type="InterPro" id="IPR028082">
    <property type="entry name" value="Peripla_BP_I"/>
</dbReference>
<comment type="similarity">
    <text evidence="2">Belongs to the bacterial solute-binding protein 2 family.</text>
</comment>
<dbReference type="PANTHER" id="PTHR46847">
    <property type="entry name" value="D-ALLOSE-BINDING PERIPLASMIC PROTEIN-RELATED"/>
    <property type="match status" value="1"/>
</dbReference>
<evidence type="ECO:0000256" key="3">
    <source>
        <dbReference type="ARBA" id="ARBA00022729"/>
    </source>
</evidence>
<evidence type="ECO:0000256" key="1">
    <source>
        <dbReference type="ARBA" id="ARBA00004196"/>
    </source>
</evidence>
<feature type="domain" description="Periplasmic binding protein" evidence="4">
    <location>
        <begin position="29"/>
        <end position="281"/>
    </location>
</feature>